<sequence length="63" mass="6194">MSAHDTPDAARAARPPTAARPAPCVRDLLAAGVAATAVSTPPRPPEPLDEGPGVTGPASRDAA</sequence>
<name>A0A0T6LL82_WENVI</name>
<proteinExistence type="predicted"/>
<protein>
    <submittedName>
        <fullName evidence="2">Uncharacterized protein</fullName>
    </submittedName>
</protein>
<feature type="compositionally biased region" description="Low complexity" evidence="1">
    <location>
        <begin position="9"/>
        <end position="23"/>
    </location>
</feature>
<dbReference type="EMBL" id="LLZU01000038">
    <property type="protein sequence ID" value="KRV46832.1"/>
    <property type="molecule type" value="Genomic_DNA"/>
</dbReference>
<keyword evidence="3" id="KW-1185">Reference proteome</keyword>
<dbReference type="Proteomes" id="UP000050867">
    <property type="component" value="Unassembled WGS sequence"/>
</dbReference>
<evidence type="ECO:0000313" key="2">
    <source>
        <dbReference type="EMBL" id="KRV46832.1"/>
    </source>
</evidence>
<feature type="region of interest" description="Disordered" evidence="1">
    <location>
        <begin position="35"/>
        <end position="63"/>
    </location>
</feature>
<dbReference type="RefSeq" id="WP_018382512.1">
    <property type="nucleotide sequence ID" value="NZ_LLZU01000038.1"/>
</dbReference>
<reference evidence="2 3" key="1">
    <citation type="submission" date="2015-10" db="EMBL/GenBank/DDBJ databases">
        <title>Draft genome sequence of pyrrolomycin-producing Streptomyces vitaminophilus.</title>
        <authorList>
            <person name="Graham D.E."/>
            <person name="Mahan K.M."/>
            <person name="Klingeman D.M."/>
            <person name="Hettich R.L."/>
            <person name="Parry R.J."/>
        </authorList>
    </citation>
    <scope>NUCLEOTIDE SEQUENCE [LARGE SCALE GENOMIC DNA]</scope>
    <source>
        <strain evidence="2 3">ATCC 31673</strain>
    </source>
</reference>
<comment type="caution">
    <text evidence="2">The sequence shown here is derived from an EMBL/GenBank/DDBJ whole genome shotgun (WGS) entry which is preliminary data.</text>
</comment>
<organism evidence="2 3">
    <name type="scientific">Wenjunlia vitaminophila</name>
    <name type="common">Streptomyces vitaminophilus</name>
    <dbReference type="NCBI Taxonomy" id="76728"/>
    <lineage>
        <taxon>Bacteria</taxon>
        <taxon>Bacillati</taxon>
        <taxon>Actinomycetota</taxon>
        <taxon>Actinomycetes</taxon>
        <taxon>Kitasatosporales</taxon>
        <taxon>Streptomycetaceae</taxon>
        <taxon>Wenjunlia</taxon>
    </lineage>
</organism>
<accession>A0A0T6LL82</accession>
<dbReference type="AlphaFoldDB" id="A0A0T6LL82"/>
<gene>
    <name evidence="2" type="ORF">AQ490_08575</name>
</gene>
<evidence type="ECO:0000256" key="1">
    <source>
        <dbReference type="SAM" id="MobiDB-lite"/>
    </source>
</evidence>
<feature type="region of interest" description="Disordered" evidence="1">
    <location>
        <begin position="1"/>
        <end position="23"/>
    </location>
</feature>
<evidence type="ECO:0000313" key="3">
    <source>
        <dbReference type="Proteomes" id="UP000050867"/>
    </source>
</evidence>